<dbReference type="SUPFAM" id="SSF48403">
    <property type="entry name" value="Ankyrin repeat"/>
    <property type="match status" value="2"/>
</dbReference>
<reference evidence="6 7" key="1">
    <citation type="submission" date="2012-10" db="EMBL/GenBank/DDBJ databases">
        <authorList>
            <person name="Zafar N."/>
            <person name="Inman J."/>
            <person name="Hall N."/>
            <person name="Lorenzi H."/>
            <person name="Caler E."/>
        </authorList>
    </citation>
    <scope>NUCLEOTIDE SEQUENCE [LARGE SCALE GENOMIC DNA]</scope>
    <source>
        <strain evidence="6 7">IP1</strain>
    </source>
</reference>
<name>A0A0A1UBV0_ENTIV</name>
<evidence type="ECO:0000313" key="7">
    <source>
        <dbReference type="Proteomes" id="UP000014680"/>
    </source>
</evidence>
<dbReference type="EMBL" id="KB206573">
    <property type="protein sequence ID" value="ELP89784.1"/>
    <property type="molecule type" value="Genomic_DNA"/>
</dbReference>
<keyword evidence="2" id="KW-0677">Repeat</keyword>
<dbReference type="InterPro" id="IPR002110">
    <property type="entry name" value="Ankyrin_rpt"/>
</dbReference>
<feature type="repeat" description="ANK" evidence="4">
    <location>
        <begin position="441"/>
        <end position="461"/>
    </location>
</feature>
<dbReference type="GeneID" id="14888722"/>
<dbReference type="InterPro" id="IPR001452">
    <property type="entry name" value="SH3_domain"/>
</dbReference>
<proteinExistence type="predicted"/>
<feature type="repeat" description="ANK" evidence="4">
    <location>
        <begin position="509"/>
        <end position="541"/>
    </location>
</feature>
<evidence type="ECO:0000313" key="6">
    <source>
        <dbReference type="EMBL" id="ELP89784.1"/>
    </source>
</evidence>
<dbReference type="PANTHER" id="PTHR24123">
    <property type="entry name" value="ANKYRIN REPEAT-CONTAINING"/>
    <property type="match status" value="1"/>
</dbReference>
<keyword evidence="3 4" id="KW-0040">ANK repeat</keyword>
<dbReference type="InterPro" id="IPR051165">
    <property type="entry name" value="Multifunctional_ANK_Repeat"/>
</dbReference>
<evidence type="ECO:0000256" key="3">
    <source>
        <dbReference type="ARBA" id="ARBA00023043"/>
    </source>
</evidence>
<dbReference type="KEGG" id="eiv:EIN_425060"/>
<organism evidence="6 7">
    <name type="scientific">Entamoeba invadens IP1</name>
    <dbReference type="NCBI Taxonomy" id="370355"/>
    <lineage>
        <taxon>Eukaryota</taxon>
        <taxon>Amoebozoa</taxon>
        <taxon>Evosea</taxon>
        <taxon>Archamoebae</taxon>
        <taxon>Mastigamoebida</taxon>
        <taxon>Entamoebidae</taxon>
        <taxon>Entamoeba</taxon>
    </lineage>
</organism>
<accession>A0A0A1UBV0</accession>
<dbReference type="SMART" id="SM00248">
    <property type="entry name" value="ANK"/>
    <property type="match status" value="15"/>
</dbReference>
<keyword evidence="1" id="KW-0728">SH3 domain</keyword>
<dbReference type="PROSITE" id="PS50088">
    <property type="entry name" value="ANK_REPEAT"/>
    <property type="match status" value="3"/>
</dbReference>
<dbReference type="InterPro" id="IPR036028">
    <property type="entry name" value="SH3-like_dom_sf"/>
</dbReference>
<dbReference type="SUPFAM" id="SSF50044">
    <property type="entry name" value="SH3-domain"/>
    <property type="match status" value="1"/>
</dbReference>
<evidence type="ECO:0000259" key="5">
    <source>
        <dbReference type="SMART" id="SM00326"/>
    </source>
</evidence>
<dbReference type="AlphaFoldDB" id="A0A0A1UBV0"/>
<sequence>METLGTPYDVGLNPTIYQRKYLPHTEKSSYDEVTPLHTSIFFNKVEFIDNLIIDYEINVNHQDTLGNTALMLAGMKGNMAAAKKLIAHNPSTSLVNQHGQSAILMALRYNHPDVALLILNTVNDPTQLMCFTDNSGYTILHYAAYCNDEFLNNFIESNSCVEDMLENTTNPSCSTPLHFAAANGSTKTVSWLLAKGANPTAENCMGQSPLLLAIKKNYKDTINVLLPVSSANVPDNYGQLALHYAAAVGCDVDVLQRILNQFPKALGKMDTNGNYPFHCAVRSNDRKVLDFFFVAEGPSLLVKKNSNGMTPLMLAVACGAQESFGYLTELGSEFYERSMCGTSPFLLACAYGQLEMAKVVFKTDPSVITDVDNSGNTAVHYAVQNNRADIIKWIYETAPEMMNVKNEVGESALHIGCLCGNKNVVEVLRVFGLELSEKTKSGRTGLHYAVLGGHLDVVKLLKKTVGEECYKGDKNKLTPLHYCCAFGMVHLLEEVLSGDVNQLNARDGCGRTPLHVAVVMNDAICVQFLLEKGANLEEVDIRKMSPLSSAINRGYIHCYEIINKCTTFTVIKRVKMVSDYLPDNEKMLQVKSNDVIDVYWESKRGWAIGKLGNKIGLFPLAKSIVVPLEQTDLDKIKEVLANKKMVKKGVDKKNRSASVVSKETQTQAKNTKNAAQVNVNPAALLAMQQLPTQRRAKRTRKAVASVDV</sequence>
<evidence type="ECO:0000256" key="1">
    <source>
        <dbReference type="ARBA" id="ARBA00022443"/>
    </source>
</evidence>
<dbReference type="PRINTS" id="PR01415">
    <property type="entry name" value="ANKYRIN"/>
</dbReference>
<dbReference type="InterPro" id="IPR036770">
    <property type="entry name" value="Ankyrin_rpt-contain_sf"/>
</dbReference>
<protein>
    <recommendedName>
        <fullName evidence="5">SH3 domain-containing protein</fullName>
    </recommendedName>
</protein>
<dbReference type="Gene3D" id="2.30.30.40">
    <property type="entry name" value="SH3 Domains"/>
    <property type="match status" value="1"/>
</dbReference>
<feature type="repeat" description="ANK" evidence="4">
    <location>
        <begin position="172"/>
        <end position="204"/>
    </location>
</feature>
<dbReference type="PANTHER" id="PTHR24123:SF33">
    <property type="entry name" value="PROTEIN HOS4"/>
    <property type="match status" value="1"/>
</dbReference>
<dbReference type="VEuPathDB" id="AmoebaDB:EIN_425060"/>
<dbReference type="Gene3D" id="1.25.40.20">
    <property type="entry name" value="Ankyrin repeat-containing domain"/>
    <property type="match status" value="3"/>
</dbReference>
<dbReference type="OrthoDB" id="25825at2759"/>
<dbReference type="SMART" id="SM00326">
    <property type="entry name" value="SH3"/>
    <property type="match status" value="1"/>
</dbReference>
<keyword evidence="7" id="KW-1185">Reference proteome</keyword>
<dbReference type="PROSITE" id="PS50297">
    <property type="entry name" value="ANK_REP_REGION"/>
    <property type="match status" value="3"/>
</dbReference>
<gene>
    <name evidence="6" type="ORF">EIN_425060</name>
</gene>
<evidence type="ECO:0000256" key="4">
    <source>
        <dbReference type="PROSITE-ProRule" id="PRU00023"/>
    </source>
</evidence>
<dbReference type="Proteomes" id="UP000014680">
    <property type="component" value="Unassembled WGS sequence"/>
</dbReference>
<evidence type="ECO:0000256" key="2">
    <source>
        <dbReference type="ARBA" id="ARBA00022737"/>
    </source>
</evidence>
<dbReference type="OMA" id="LHRAACY"/>
<dbReference type="RefSeq" id="XP_004256555.1">
    <property type="nucleotide sequence ID" value="XM_004256507.1"/>
</dbReference>
<dbReference type="Pfam" id="PF12796">
    <property type="entry name" value="Ank_2"/>
    <property type="match status" value="5"/>
</dbReference>
<feature type="domain" description="SH3" evidence="5">
    <location>
        <begin position="572"/>
        <end position="629"/>
    </location>
</feature>